<evidence type="ECO:0000313" key="3">
    <source>
        <dbReference type="EMBL" id="KPQ28023.1"/>
    </source>
</evidence>
<reference evidence="3 4" key="1">
    <citation type="submission" date="2015-09" db="EMBL/GenBank/DDBJ databases">
        <title>Identification and resolution of microdiversity through metagenomic sequencing of parallel consortia.</title>
        <authorList>
            <person name="Nelson W.C."/>
            <person name="Romine M.F."/>
            <person name="Lindemann S.R."/>
        </authorList>
    </citation>
    <scope>NUCLEOTIDE SEQUENCE [LARGE SCALE GENOMIC DNA]</scope>
    <source>
        <strain evidence="3">HL-55</strain>
    </source>
</reference>
<feature type="compositionally biased region" description="Low complexity" evidence="1">
    <location>
        <begin position="125"/>
        <end position="145"/>
    </location>
</feature>
<dbReference type="Gene3D" id="1.25.40.10">
    <property type="entry name" value="Tetratricopeptide repeat domain"/>
    <property type="match status" value="1"/>
</dbReference>
<keyword evidence="2" id="KW-1133">Transmembrane helix</keyword>
<dbReference type="InterPro" id="IPR011990">
    <property type="entry name" value="TPR-like_helical_dom_sf"/>
</dbReference>
<dbReference type="STRING" id="1305731.GCA_000934705_02382"/>
<proteinExistence type="predicted"/>
<organism evidence="3 4">
    <name type="scientific">Marinobacter excellens HL-55</name>
    <dbReference type="NCBI Taxonomy" id="1305731"/>
    <lineage>
        <taxon>Bacteria</taxon>
        <taxon>Pseudomonadati</taxon>
        <taxon>Pseudomonadota</taxon>
        <taxon>Gammaproteobacteria</taxon>
        <taxon>Pseudomonadales</taxon>
        <taxon>Marinobacteraceae</taxon>
        <taxon>Marinobacter</taxon>
    </lineage>
</organism>
<dbReference type="OrthoDB" id="5406098at2"/>
<evidence type="ECO:0000256" key="1">
    <source>
        <dbReference type="SAM" id="MobiDB-lite"/>
    </source>
</evidence>
<evidence type="ECO:0000256" key="2">
    <source>
        <dbReference type="SAM" id="Phobius"/>
    </source>
</evidence>
<feature type="region of interest" description="Disordered" evidence="1">
    <location>
        <begin position="1"/>
        <end position="25"/>
    </location>
</feature>
<keyword evidence="2" id="KW-0472">Membrane</keyword>
<comment type="caution">
    <text evidence="3">The sequence shown here is derived from an EMBL/GenBank/DDBJ whole genome shotgun (WGS) entry which is preliminary data.</text>
</comment>
<dbReference type="Pfam" id="PF13432">
    <property type="entry name" value="TPR_16"/>
    <property type="match status" value="1"/>
</dbReference>
<name>A0A0P8BI90_9GAMM</name>
<dbReference type="Proteomes" id="UP000050416">
    <property type="component" value="Unassembled WGS sequence"/>
</dbReference>
<feature type="transmembrane region" description="Helical" evidence="2">
    <location>
        <begin position="40"/>
        <end position="60"/>
    </location>
</feature>
<feature type="compositionally biased region" description="Polar residues" evidence="1">
    <location>
        <begin position="16"/>
        <end position="25"/>
    </location>
</feature>
<protein>
    <submittedName>
        <fullName evidence="3">Uncharacterized protein</fullName>
    </submittedName>
</protein>
<dbReference type="EMBL" id="LJZQ01000020">
    <property type="protein sequence ID" value="KPQ28023.1"/>
    <property type="molecule type" value="Genomic_DNA"/>
</dbReference>
<sequence length="371" mass="39463">MSLLNDALRDAEQRQTRPQVTGTYTGQPVVQQADTSKTPLIIGLLAILVLIGGAGTWWLLSDDVVAPVAETAGSSALVVPEPAAPAASPEPTPLEPVPEQPAAVAVPEPQPEMPVAKAESEPESEAPAVAVTASSEAEPTEPAAPQRTVFAEPKEPAPTFAPEQVSTANQASAEPVKQQRETREAVDLRTSRELSRLLAAGQNTEAERVLRALTDRQTASRSREVFAREMLVQGMAAQALEWLPDVLTKEHVNLRLLKARALLDQGELNRAIATLSASVPPVADQVEYRITLATLLQQAGDADEAAGHWSELIAFDDSKAAWWLGLAIALETGGRYRSAVQAYAQAMTMPGLSASLADYARERLNALQAGS</sequence>
<dbReference type="AlphaFoldDB" id="A0A0P8BI90"/>
<dbReference type="PATRIC" id="fig|1305731.5.peg.1006"/>
<keyword evidence="2" id="KW-0812">Transmembrane</keyword>
<feature type="compositionally biased region" description="Pro residues" evidence="1">
    <location>
        <begin position="88"/>
        <end position="99"/>
    </location>
</feature>
<feature type="compositionally biased region" description="Basic and acidic residues" evidence="1">
    <location>
        <begin position="177"/>
        <end position="188"/>
    </location>
</feature>
<feature type="compositionally biased region" description="Low complexity" evidence="1">
    <location>
        <begin position="100"/>
        <end position="117"/>
    </location>
</feature>
<gene>
    <name evidence="3" type="ORF">HLUCCX14_12665</name>
</gene>
<evidence type="ECO:0000313" key="4">
    <source>
        <dbReference type="Proteomes" id="UP000050416"/>
    </source>
</evidence>
<feature type="region of interest" description="Disordered" evidence="1">
    <location>
        <begin position="81"/>
        <end position="188"/>
    </location>
</feature>
<dbReference type="SUPFAM" id="SSF48452">
    <property type="entry name" value="TPR-like"/>
    <property type="match status" value="1"/>
</dbReference>
<accession>A0A0P8BI90</accession>